<name>A0AAJ0DC15_9PEZI</name>
<dbReference type="Proteomes" id="UP001271007">
    <property type="component" value="Unassembled WGS sequence"/>
</dbReference>
<protein>
    <submittedName>
        <fullName evidence="1">Uncharacterized protein</fullName>
    </submittedName>
</protein>
<evidence type="ECO:0000313" key="2">
    <source>
        <dbReference type="Proteomes" id="UP001271007"/>
    </source>
</evidence>
<comment type="caution">
    <text evidence="1">The sequence shown here is derived from an EMBL/GenBank/DDBJ whole genome shotgun (WGS) entry which is preliminary data.</text>
</comment>
<accession>A0AAJ0DC15</accession>
<reference evidence="1" key="1">
    <citation type="submission" date="2023-04" db="EMBL/GenBank/DDBJ databases">
        <title>Black Yeasts Isolated from many extreme environments.</title>
        <authorList>
            <person name="Coleine C."/>
            <person name="Stajich J.E."/>
            <person name="Selbmann L."/>
        </authorList>
    </citation>
    <scope>NUCLEOTIDE SEQUENCE</scope>
    <source>
        <strain evidence="1">CCFEE 5312</strain>
    </source>
</reference>
<proteinExistence type="predicted"/>
<keyword evidence="2" id="KW-1185">Reference proteome</keyword>
<evidence type="ECO:0000313" key="1">
    <source>
        <dbReference type="EMBL" id="KAK3047238.1"/>
    </source>
</evidence>
<gene>
    <name evidence="1" type="ORF">LTR09_011338</name>
</gene>
<organism evidence="1 2">
    <name type="scientific">Extremus antarcticus</name>
    <dbReference type="NCBI Taxonomy" id="702011"/>
    <lineage>
        <taxon>Eukaryota</taxon>
        <taxon>Fungi</taxon>
        <taxon>Dikarya</taxon>
        <taxon>Ascomycota</taxon>
        <taxon>Pezizomycotina</taxon>
        <taxon>Dothideomycetes</taxon>
        <taxon>Dothideomycetidae</taxon>
        <taxon>Mycosphaerellales</taxon>
        <taxon>Extremaceae</taxon>
        <taxon>Extremus</taxon>
    </lineage>
</organism>
<dbReference type="AlphaFoldDB" id="A0AAJ0DC15"/>
<sequence>MDAHGGGNGEKTNENPDNLITVLKEATEKLIRLPEIEPATSTIYHYWLENSRISTKADFRRMQDDSNRQGIFNKHRSNEAKMFDAIYKYVVDAYAPGDMLLDTPFHDALVDHAIDTFASLKAIPSVETIHALYDQVARPSKLRSVFAGIWLDGSIKTWGLADLVPKLPAEFIVKLATTAVVEKNMPLHDRSRVDESYRCGYHDRNMWRNDCPWSEFADKD</sequence>
<dbReference type="EMBL" id="JAWDJX010000065">
    <property type="protein sequence ID" value="KAK3047238.1"/>
    <property type="molecule type" value="Genomic_DNA"/>
</dbReference>